<keyword evidence="2" id="KW-1185">Reference proteome</keyword>
<dbReference type="AlphaFoldDB" id="A0A834UB23"/>
<dbReference type="EMBL" id="JACSDY010000005">
    <property type="protein sequence ID" value="KAF7427173.1"/>
    <property type="molecule type" value="Genomic_DNA"/>
</dbReference>
<proteinExistence type="predicted"/>
<evidence type="ECO:0000313" key="1">
    <source>
        <dbReference type="EMBL" id="KAF7427173.1"/>
    </source>
</evidence>
<protein>
    <submittedName>
        <fullName evidence="1">Uncharacterized protein</fullName>
    </submittedName>
</protein>
<gene>
    <name evidence="1" type="ORF">H0235_006867</name>
</gene>
<sequence length="69" mass="7869">MALFQRQAVDVHPPKVLVVGRWSFGVATVGLRPIGYPLIYPEKFKSTSVTCLRIQQQQQQQQQQQELAC</sequence>
<name>A0A834UB23_VESPE</name>
<organism evidence="1 2">
    <name type="scientific">Vespula pensylvanica</name>
    <name type="common">Western yellow jacket</name>
    <name type="synonym">Wasp</name>
    <dbReference type="NCBI Taxonomy" id="30213"/>
    <lineage>
        <taxon>Eukaryota</taxon>
        <taxon>Metazoa</taxon>
        <taxon>Ecdysozoa</taxon>
        <taxon>Arthropoda</taxon>
        <taxon>Hexapoda</taxon>
        <taxon>Insecta</taxon>
        <taxon>Pterygota</taxon>
        <taxon>Neoptera</taxon>
        <taxon>Endopterygota</taxon>
        <taxon>Hymenoptera</taxon>
        <taxon>Apocrita</taxon>
        <taxon>Aculeata</taxon>
        <taxon>Vespoidea</taxon>
        <taxon>Vespidae</taxon>
        <taxon>Vespinae</taxon>
        <taxon>Vespula</taxon>
    </lineage>
</organism>
<reference evidence="1" key="1">
    <citation type="journal article" date="2020" name="G3 (Bethesda)">
        <title>High-Quality Assemblies for Three Invasive Social Wasps from the &lt;i&gt;Vespula&lt;/i&gt; Genus.</title>
        <authorList>
            <person name="Harrop T.W.R."/>
            <person name="Guhlin J."/>
            <person name="McLaughlin G.M."/>
            <person name="Permina E."/>
            <person name="Stockwell P."/>
            <person name="Gilligan J."/>
            <person name="Le Lec M.F."/>
            <person name="Gruber M.A.M."/>
            <person name="Quinn O."/>
            <person name="Lovegrove M."/>
            <person name="Duncan E.J."/>
            <person name="Remnant E.J."/>
            <person name="Van Eeckhoven J."/>
            <person name="Graham B."/>
            <person name="Knapp R.A."/>
            <person name="Langford K.W."/>
            <person name="Kronenberg Z."/>
            <person name="Press M.O."/>
            <person name="Eacker S.M."/>
            <person name="Wilson-Rankin E.E."/>
            <person name="Purcell J."/>
            <person name="Lester P.J."/>
            <person name="Dearden P.K."/>
        </authorList>
    </citation>
    <scope>NUCLEOTIDE SEQUENCE</scope>
    <source>
        <strain evidence="1">Volc-1</strain>
    </source>
</reference>
<evidence type="ECO:0000313" key="2">
    <source>
        <dbReference type="Proteomes" id="UP000600918"/>
    </source>
</evidence>
<comment type="caution">
    <text evidence="1">The sequence shown here is derived from an EMBL/GenBank/DDBJ whole genome shotgun (WGS) entry which is preliminary data.</text>
</comment>
<dbReference type="Proteomes" id="UP000600918">
    <property type="component" value="Unassembled WGS sequence"/>
</dbReference>
<accession>A0A834UB23</accession>